<dbReference type="EMBL" id="CP011853">
    <property type="protein sequence ID" value="ALG85784.1"/>
    <property type="molecule type" value="Genomic_DNA"/>
</dbReference>
<dbReference type="InterPro" id="IPR008254">
    <property type="entry name" value="Flavodoxin/NO_synth"/>
</dbReference>
<protein>
    <submittedName>
        <fullName evidence="3">Nitric oxide synthase</fullName>
    </submittedName>
</protein>
<name>A0A0N9N4N8_9ACTN</name>
<dbReference type="InterPro" id="IPR029039">
    <property type="entry name" value="Flavoprotein-like_sf"/>
</dbReference>
<dbReference type="SUPFAM" id="SSF52218">
    <property type="entry name" value="Flavoproteins"/>
    <property type="match status" value="1"/>
</dbReference>
<dbReference type="OrthoDB" id="359268at2"/>
<dbReference type="Gene3D" id="3.40.50.360">
    <property type="match status" value="1"/>
</dbReference>
<dbReference type="KEGG" id="goq:ACH46_16445"/>
<evidence type="ECO:0000313" key="3">
    <source>
        <dbReference type="EMBL" id="ALG85784.1"/>
    </source>
</evidence>
<accession>A0A0N9N4N8</accession>
<sequence>MAAVILYGTETGTGELVADAIADVLAADYDPSIYDMAEYAAEDLDTDDFLVVVCSTYGEGELPSSALPFADELDEEKPDLTGLRFAVFGMGDSVYDDTYNRGGEIMAEKLTGLGATQVGEHFRHDASSAIKPAKAAEEWAQALPALIDQA</sequence>
<dbReference type="PANTHER" id="PTHR19384">
    <property type="entry name" value="NITRIC OXIDE SYNTHASE-RELATED"/>
    <property type="match status" value="1"/>
</dbReference>
<dbReference type="STRING" id="1136941.ACH46_16445"/>
<dbReference type="PRINTS" id="PR00369">
    <property type="entry name" value="FLAVODOXIN"/>
</dbReference>
<dbReference type="Pfam" id="PF00258">
    <property type="entry name" value="Flavodoxin_1"/>
    <property type="match status" value="1"/>
</dbReference>
<evidence type="ECO:0000256" key="1">
    <source>
        <dbReference type="ARBA" id="ARBA00022630"/>
    </source>
</evidence>
<reference evidence="4" key="1">
    <citation type="submission" date="2015-06" db="EMBL/GenBank/DDBJ databases">
        <title>Complete genome sequence and metabolic analysis of phthalate degradation pathway in Gordonia sp. QH-11.</title>
        <authorList>
            <person name="Jin D."/>
            <person name="Kong X."/>
            <person name="Bai Z."/>
        </authorList>
    </citation>
    <scope>NUCLEOTIDE SEQUENCE [LARGE SCALE GENOMIC DNA]</scope>
    <source>
        <strain evidence="4">QH-11</strain>
    </source>
</reference>
<gene>
    <name evidence="3" type="ORF">ACH46_16445</name>
</gene>
<reference evidence="3 4" key="2">
    <citation type="journal article" date="2017" name="Int. J. Syst. Evol. Microbiol.">
        <title>Gordonia phthalatica sp. nov., a di-n-butyl phthalate-degrading bacterium isolated from activated sludge.</title>
        <authorList>
            <person name="Jin D."/>
            <person name="Kong X."/>
            <person name="Jia M."/>
            <person name="Yu X."/>
            <person name="Wang X."/>
            <person name="Zhuang X."/>
            <person name="Deng Y."/>
            <person name="Bai Z."/>
        </authorList>
    </citation>
    <scope>NUCLEOTIDE SEQUENCE [LARGE SCALE GENOMIC DNA]</scope>
    <source>
        <strain evidence="3 4">QH-11</strain>
    </source>
</reference>
<dbReference type="AlphaFoldDB" id="A0A0N9N4N8"/>
<proteinExistence type="predicted"/>
<keyword evidence="1" id="KW-0285">Flavoprotein</keyword>
<dbReference type="GO" id="GO:0016491">
    <property type="term" value="F:oxidoreductase activity"/>
    <property type="evidence" value="ECO:0007669"/>
    <property type="project" value="TreeGrafter"/>
</dbReference>
<dbReference type="InterPro" id="IPR001094">
    <property type="entry name" value="Flavdoxin-like"/>
</dbReference>
<evidence type="ECO:0000313" key="4">
    <source>
        <dbReference type="Proteomes" id="UP000063789"/>
    </source>
</evidence>
<evidence type="ECO:0000259" key="2">
    <source>
        <dbReference type="PROSITE" id="PS50902"/>
    </source>
</evidence>
<dbReference type="PATRIC" id="fig|1136941.3.peg.3362"/>
<dbReference type="RefSeq" id="WP_062393875.1">
    <property type="nucleotide sequence ID" value="NZ_CP011853.1"/>
</dbReference>
<feature type="domain" description="Flavodoxin-like" evidence="2">
    <location>
        <begin position="3"/>
        <end position="144"/>
    </location>
</feature>
<dbReference type="GO" id="GO:0005829">
    <property type="term" value="C:cytosol"/>
    <property type="evidence" value="ECO:0007669"/>
    <property type="project" value="TreeGrafter"/>
</dbReference>
<dbReference type="GO" id="GO:0010181">
    <property type="term" value="F:FMN binding"/>
    <property type="evidence" value="ECO:0007669"/>
    <property type="project" value="InterPro"/>
</dbReference>
<dbReference type="GO" id="GO:0050660">
    <property type="term" value="F:flavin adenine dinucleotide binding"/>
    <property type="evidence" value="ECO:0007669"/>
    <property type="project" value="TreeGrafter"/>
</dbReference>
<keyword evidence="4" id="KW-1185">Reference proteome</keyword>
<dbReference type="PROSITE" id="PS50902">
    <property type="entry name" value="FLAVODOXIN_LIKE"/>
    <property type="match status" value="1"/>
</dbReference>
<dbReference type="Proteomes" id="UP000063789">
    <property type="component" value="Chromosome"/>
</dbReference>
<organism evidence="3 4">
    <name type="scientific">Gordonia phthalatica</name>
    <dbReference type="NCBI Taxonomy" id="1136941"/>
    <lineage>
        <taxon>Bacteria</taxon>
        <taxon>Bacillati</taxon>
        <taxon>Actinomycetota</taxon>
        <taxon>Actinomycetes</taxon>
        <taxon>Mycobacteriales</taxon>
        <taxon>Gordoniaceae</taxon>
        <taxon>Gordonia</taxon>
    </lineage>
</organism>